<dbReference type="KEGG" id="abut:Ami103574_11595"/>
<organism evidence="1 2">
    <name type="scientific">Aminipila butyrica</name>
    <dbReference type="NCBI Taxonomy" id="433296"/>
    <lineage>
        <taxon>Bacteria</taxon>
        <taxon>Bacillati</taxon>
        <taxon>Bacillota</taxon>
        <taxon>Clostridia</taxon>
        <taxon>Peptostreptococcales</taxon>
        <taxon>Anaerovoracaceae</taxon>
        <taxon>Aminipila</taxon>
    </lineage>
</organism>
<accession>A0A858BZ01</accession>
<sequence>MLLSKKKWVIAVILVAVLAVIGGAALQSRQLCPENQFGIKEGDPFYLTHLYNVNGVVGAEKMQFTPKERRTIMKFLASLEHKKSLALPTETIYGVPVRLVVPEEDGSRTDFSFNEDIRLGRYDQNGKLLSLDSYTCSKRARSNVCKILGITWE</sequence>
<gene>
    <name evidence="1" type="ORF">Ami103574_11595</name>
</gene>
<reference evidence="1 2" key="1">
    <citation type="submission" date="2020-02" db="EMBL/GenBank/DDBJ databases">
        <authorList>
            <person name="Kim Y.B."/>
            <person name="Roh S.W."/>
        </authorList>
    </citation>
    <scope>NUCLEOTIDE SEQUENCE [LARGE SCALE GENOMIC DNA]</scope>
    <source>
        <strain evidence="1 2">DSM 103574</strain>
    </source>
</reference>
<dbReference type="AlphaFoldDB" id="A0A858BZ01"/>
<keyword evidence="2" id="KW-1185">Reference proteome</keyword>
<protein>
    <submittedName>
        <fullName evidence="1">Uncharacterized protein</fullName>
    </submittedName>
</protein>
<dbReference type="EMBL" id="CP048649">
    <property type="protein sequence ID" value="QIB69924.1"/>
    <property type="molecule type" value="Genomic_DNA"/>
</dbReference>
<name>A0A858BZ01_9FIRM</name>
<evidence type="ECO:0000313" key="1">
    <source>
        <dbReference type="EMBL" id="QIB69924.1"/>
    </source>
</evidence>
<evidence type="ECO:0000313" key="2">
    <source>
        <dbReference type="Proteomes" id="UP000466848"/>
    </source>
</evidence>
<dbReference type="RefSeq" id="WP_163067164.1">
    <property type="nucleotide sequence ID" value="NZ_CP048649.1"/>
</dbReference>
<dbReference type="Proteomes" id="UP000466848">
    <property type="component" value="Chromosome"/>
</dbReference>
<proteinExistence type="predicted"/>